<organism evidence="4 5">
    <name type="scientific">Tsuneonella deserti</name>
    <dbReference type="NCBI Taxonomy" id="2035528"/>
    <lineage>
        <taxon>Bacteria</taxon>
        <taxon>Pseudomonadati</taxon>
        <taxon>Pseudomonadota</taxon>
        <taxon>Alphaproteobacteria</taxon>
        <taxon>Sphingomonadales</taxon>
        <taxon>Erythrobacteraceae</taxon>
        <taxon>Tsuneonella</taxon>
    </lineage>
</organism>
<comment type="similarity">
    <text evidence="1">Belongs to the NAD(P)H dehydrogenase (quinone) family.</text>
</comment>
<proteinExistence type="inferred from homology"/>
<dbReference type="RefSeq" id="WP_188644918.1">
    <property type="nucleotide sequence ID" value="NZ_BMKL01000001.1"/>
</dbReference>
<dbReference type="PANTHER" id="PTHR10204">
    <property type="entry name" value="NAD P H OXIDOREDUCTASE-RELATED"/>
    <property type="match status" value="1"/>
</dbReference>
<dbReference type="InterPro" id="IPR003680">
    <property type="entry name" value="Flavodoxin_fold"/>
</dbReference>
<evidence type="ECO:0000313" key="5">
    <source>
        <dbReference type="Proteomes" id="UP000619041"/>
    </source>
</evidence>
<keyword evidence="5" id="KW-1185">Reference proteome</keyword>
<dbReference type="InterPro" id="IPR051545">
    <property type="entry name" value="NAD(P)H_dehydrogenase_qn"/>
</dbReference>
<evidence type="ECO:0000259" key="3">
    <source>
        <dbReference type="Pfam" id="PF02525"/>
    </source>
</evidence>
<evidence type="ECO:0000313" key="4">
    <source>
        <dbReference type="EMBL" id="GGD99445.1"/>
    </source>
</evidence>
<dbReference type="Pfam" id="PF02525">
    <property type="entry name" value="Flavodoxin_2"/>
    <property type="match status" value="1"/>
</dbReference>
<dbReference type="Gene3D" id="3.40.50.360">
    <property type="match status" value="1"/>
</dbReference>
<comment type="caution">
    <text evidence="4">The sequence shown here is derived from an EMBL/GenBank/DDBJ whole genome shotgun (WGS) entry which is preliminary data.</text>
</comment>
<keyword evidence="2" id="KW-0560">Oxidoreductase</keyword>
<evidence type="ECO:0000256" key="2">
    <source>
        <dbReference type="ARBA" id="ARBA00023002"/>
    </source>
</evidence>
<accession>A0ABQ1SAT2</accession>
<dbReference type="EMBL" id="BMKL01000001">
    <property type="protein sequence ID" value="GGD99445.1"/>
    <property type="molecule type" value="Genomic_DNA"/>
</dbReference>
<dbReference type="PANTHER" id="PTHR10204:SF34">
    <property type="entry name" value="NAD(P)H DEHYDROGENASE [QUINONE] 1 ISOFORM 1"/>
    <property type="match status" value="1"/>
</dbReference>
<sequence length="227" mass="23972">MPDTRVTSGPAPRCAIIVCHPRVDSYCASLAHKARDVAKECGFTPVVRDLYSVGLDPVPHARDLALHEGGARPAPDVEQELQILGSPTAVILVYPIWFGSPPGLLKCYIERILGAGFGGPGTVPLPASARPQLLLTIATSGASTDWIDKKGIAASAGRLFGAYLAGALAIGTAEHVAIDNVVPTMPPKRGEDGLSLVEKRVKAALLHLWQVQEKGLDHWETLPSPTA</sequence>
<feature type="domain" description="Flavodoxin-like fold" evidence="3">
    <location>
        <begin position="15"/>
        <end position="156"/>
    </location>
</feature>
<dbReference type="Proteomes" id="UP000619041">
    <property type="component" value="Unassembled WGS sequence"/>
</dbReference>
<dbReference type="InterPro" id="IPR029039">
    <property type="entry name" value="Flavoprotein-like_sf"/>
</dbReference>
<dbReference type="SUPFAM" id="SSF52218">
    <property type="entry name" value="Flavoproteins"/>
    <property type="match status" value="1"/>
</dbReference>
<protein>
    <recommendedName>
        <fullName evidence="3">Flavodoxin-like fold domain-containing protein</fullName>
    </recommendedName>
</protein>
<reference evidence="5" key="1">
    <citation type="journal article" date="2019" name="Int. J. Syst. Evol. Microbiol.">
        <title>The Global Catalogue of Microorganisms (GCM) 10K type strain sequencing project: providing services to taxonomists for standard genome sequencing and annotation.</title>
        <authorList>
            <consortium name="The Broad Institute Genomics Platform"/>
            <consortium name="The Broad Institute Genome Sequencing Center for Infectious Disease"/>
            <person name="Wu L."/>
            <person name="Ma J."/>
        </authorList>
    </citation>
    <scope>NUCLEOTIDE SEQUENCE [LARGE SCALE GENOMIC DNA]</scope>
    <source>
        <strain evidence="5">CGMCC 1.15959</strain>
    </source>
</reference>
<name>A0ABQ1SAT2_9SPHN</name>
<evidence type="ECO:0000256" key="1">
    <source>
        <dbReference type="ARBA" id="ARBA00006252"/>
    </source>
</evidence>
<gene>
    <name evidence="4" type="ORF">GCM10011515_19070</name>
</gene>